<evidence type="ECO:0000313" key="2">
    <source>
        <dbReference type="EMBL" id="OGH95036.1"/>
    </source>
</evidence>
<feature type="transmembrane region" description="Helical" evidence="1">
    <location>
        <begin position="15"/>
        <end position="38"/>
    </location>
</feature>
<reference evidence="2 3" key="1">
    <citation type="journal article" date="2016" name="Nat. Commun.">
        <title>Thousands of microbial genomes shed light on interconnected biogeochemical processes in an aquifer system.</title>
        <authorList>
            <person name="Anantharaman K."/>
            <person name="Brown C.T."/>
            <person name="Hug L.A."/>
            <person name="Sharon I."/>
            <person name="Castelle C.J."/>
            <person name="Probst A.J."/>
            <person name="Thomas B.C."/>
            <person name="Singh A."/>
            <person name="Wilkins M.J."/>
            <person name="Karaoz U."/>
            <person name="Brodie E.L."/>
            <person name="Williams K.H."/>
            <person name="Hubbard S.S."/>
            <person name="Banfield J.F."/>
        </authorList>
    </citation>
    <scope>NUCLEOTIDE SEQUENCE [LARGE SCALE GENOMIC DNA]</scope>
</reference>
<keyword evidence="1" id="KW-0472">Membrane</keyword>
<evidence type="ECO:0000313" key="3">
    <source>
        <dbReference type="Proteomes" id="UP000178254"/>
    </source>
</evidence>
<comment type="caution">
    <text evidence="2">The sequence shown here is derived from an EMBL/GenBank/DDBJ whole genome shotgun (WGS) entry which is preliminary data.</text>
</comment>
<keyword evidence="1" id="KW-1133">Transmembrane helix</keyword>
<dbReference type="AlphaFoldDB" id="A0A1F6PFT6"/>
<dbReference type="EMBL" id="MFRE01000005">
    <property type="protein sequence ID" value="OGH95036.1"/>
    <property type="molecule type" value="Genomic_DNA"/>
</dbReference>
<gene>
    <name evidence="2" type="ORF">A2538_05135</name>
</gene>
<name>A0A1F6PFT6_9BACT</name>
<sequence>MLQYYHNLSKKNKTIFLIVTILLSIPAGAIIGLMVGLISTTFIPMCCNDNGCHNCFVLGEKVGYEATGFIGFWIGLFLVPITYISLIIYLELKK</sequence>
<feature type="transmembrane region" description="Helical" evidence="1">
    <location>
        <begin position="70"/>
        <end position="90"/>
    </location>
</feature>
<accession>A0A1F6PFT6</accession>
<dbReference type="STRING" id="1798709.A2538_05135"/>
<dbReference type="Proteomes" id="UP000178254">
    <property type="component" value="Unassembled WGS sequence"/>
</dbReference>
<evidence type="ECO:0000256" key="1">
    <source>
        <dbReference type="SAM" id="Phobius"/>
    </source>
</evidence>
<organism evidence="2 3">
    <name type="scientific">Candidatus Magasanikbacteria bacterium RIFOXYD2_FULL_41_14</name>
    <dbReference type="NCBI Taxonomy" id="1798709"/>
    <lineage>
        <taxon>Bacteria</taxon>
        <taxon>Candidatus Magasanikiibacteriota</taxon>
    </lineage>
</organism>
<proteinExistence type="predicted"/>
<protein>
    <submittedName>
        <fullName evidence="2">Uncharacterized protein</fullName>
    </submittedName>
</protein>
<keyword evidence="1" id="KW-0812">Transmembrane</keyword>